<feature type="transmembrane region" description="Helical" evidence="3">
    <location>
        <begin position="12"/>
        <end position="31"/>
    </location>
</feature>
<proteinExistence type="inferred from homology"/>
<dbReference type="PANTHER" id="PTHR13341">
    <property type="entry name" value="MIR-INTERACTING SAPOSIN-LIKE PROTEIN"/>
    <property type="match status" value="1"/>
</dbReference>
<dbReference type="GeneID" id="105364472"/>
<dbReference type="PANTHER" id="PTHR13341:SF2">
    <property type="entry name" value="PROTEIN SEELE"/>
    <property type="match status" value="1"/>
</dbReference>
<dbReference type="KEGG" id="csol:105364472"/>
<feature type="compositionally biased region" description="Acidic residues" evidence="2">
    <location>
        <begin position="219"/>
        <end position="234"/>
    </location>
</feature>
<gene>
    <name evidence="6" type="primary">LOC105364472</name>
</gene>
<accession>A0AAJ7DY55</accession>
<protein>
    <submittedName>
        <fullName evidence="6">Protein canopy homolog 2</fullName>
    </submittedName>
</protein>
<keyword evidence="5" id="KW-1185">Reference proteome</keyword>
<dbReference type="InterPro" id="IPR021852">
    <property type="entry name" value="DUF3456"/>
</dbReference>
<sequence length="268" mass="31026">MTVISYHQNTTYKLRYITYVIFLLVASNVYVDERHVGKRMNRMKLLIPFVFLILSTTTAHLNLKHVKCLVCRIIVDEFEKEVGQIDPKKKIEIGQYRLDPAGNTLHKHVPMTRSEVHLSEMLDNICKKMEDYVRARYKSNGRLTILKLMTESGLNPLLRDVDIIQDGDLNKSLEYFCEDVVNDNEETFIKVMGSKEEDAKTKICTEMADYCTEFIDELDDSDATTEADGVDESEQDNKPEQVETSEQDNKSEKDEQHDELNQSDKTEL</sequence>
<dbReference type="AlphaFoldDB" id="A0AAJ7DY55"/>
<dbReference type="GO" id="GO:0005783">
    <property type="term" value="C:endoplasmic reticulum"/>
    <property type="evidence" value="ECO:0007669"/>
    <property type="project" value="TreeGrafter"/>
</dbReference>
<name>A0AAJ7DY55_9HYME</name>
<comment type="similarity">
    <text evidence="1">Belongs to the canopy family.</text>
</comment>
<dbReference type="Pfam" id="PF11938">
    <property type="entry name" value="DUF3456"/>
    <property type="match status" value="1"/>
</dbReference>
<feature type="transmembrane region" description="Helical" evidence="3">
    <location>
        <begin position="43"/>
        <end position="63"/>
    </location>
</feature>
<evidence type="ECO:0000256" key="1">
    <source>
        <dbReference type="ARBA" id="ARBA00007285"/>
    </source>
</evidence>
<keyword evidence="3" id="KW-0472">Membrane</keyword>
<evidence type="ECO:0000256" key="2">
    <source>
        <dbReference type="SAM" id="MobiDB-lite"/>
    </source>
</evidence>
<feature type="compositionally biased region" description="Basic and acidic residues" evidence="2">
    <location>
        <begin position="235"/>
        <end position="268"/>
    </location>
</feature>
<evidence type="ECO:0000256" key="3">
    <source>
        <dbReference type="SAM" id="Phobius"/>
    </source>
</evidence>
<evidence type="ECO:0000313" key="5">
    <source>
        <dbReference type="Proteomes" id="UP000695007"/>
    </source>
</evidence>
<dbReference type="InterPro" id="IPR042415">
    <property type="entry name" value="CNPY"/>
</dbReference>
<dbReference type="CTD" id="36046"/>
<keyword evidence="3" id="KW-1133">Transmembrane helix</keyword>
<keyword evidence="3" id="KW-0812">Transmembrane</keyword>
<feature type="domain" description="DUF3456" evidence="4">
    <location>
        <begin position="67"/>
        <end position="211"/>
    </location>
</feature>
<reference evidence="6" key="1">
    <citation type="submission" date="2025-08" db="UniProtKB">
        <authorList>
            <consortium name="RefSeq"/>
        </authorList>
    </citation>
    <scope>IDENTIFICATION</scope>
</reference>
<evidence type="ECO:0000259" key="4">
    <source>
        <dbReference type="Pfam" id="PF11938"/>
    </source>
</evidence>
<dbReference type="Proteomes" id="UP000695007">
    <property type="component" value="Unplaced"/>
</dbReference>
<evidence type="ECO:0000313" key="6">
    <source>
        <dbReference type="RefSeq" id="XP_011500700.1"/>
    </source>
</evidence>
<dbReference type="RefSeq" id="XP_011500700.1">
    <property type="nucleotide sequence ID" value="XM_011502398.1"/>
</dbReference>
<feature type="region of interest" description="Disordered" evidence="2">
    <location>
        <begin position="219"/>
        <end position="268"/>
    </location>
</feature>
<organism evidence="5 6">
    <name type="scientific">Ceratosolen solmsi marchali</name>
    <dbReference type="NCBI Taxonomy" id="326594"/>
    <lineage>
        <taxon>Eukaryota</taxon>
        <taxon>Metazoa</taxon>
        <taxon>Ecdysozoa</taxon>
        <taxon>Arthropoda</taxon>
        <taxon>Hexapoda</taxon>
        <taxon>Insecta</taxon>
        <taxon>Pterygota</taxon>
        <taxon>Neoptera</taxon>
        <taxon>Endopterygota</taxon>
        <taxon>Hymenoptera</taxon>
        <taxon>Apocrita</taxon>
        <taxon>Proctotrupomorpha</taxon>
        <taxon>Chalcidoidea</taxon>
        <taxon>Agaonidae</taxon>
        <taxon>Agaoninae</taxon>
        <taxon>Ceratosolen</taxon>
    </lineage>
</organism>